<gene>
    <name evidence="1" type="ORF">OLEA9_A094535</name>
</gene>
<sequence length="85" mass="9741">MQMEALGDNDPRVAETCRYLAESHVRAMQFDETENMCKKTLEIHGVHSPPASLEEAADRQLMALICEAKGDYEQLWNTLYLPAWQ</sequence>
<evidence type="ECO:0000313" key="2">
    <source>
        <dbReference type="Proteomes" id="UP000594638"/>
    </source>
</evidence>
<dbReference type="PANTHER" id="PTHR46284:SF2">
    <property type="entry name" value="PROTEIN KINESIN LIGHT CHAIN-RELATED 1"/>
    <property type="match status" value="1"/>
</dbReference>
<dbReference type="AlphaFoldDB" id="A0A8S0PUQ6"/>
<proteinExistence type="predicted"/>
<evidence type="ECO:0000313" key="1">
    <source>
        <dbReference type="EMBL" id="CAA2956669.1"/>
    </source>
</evidence>
<reference evidence="1 2" key="1">
    <citation type="submission" date="2019-12" db="EMBL/GenBank/DDBJ databases">
        <authorList>
            <person name="Alioto T."/>
            <person name="Alioto T."/>
            <person name="Gomez Garrido J."/>
        </authorList>
    </citation>
    <scope>NUCLEOTIDE SEQUENCE [LARGE SCALE GENOMIC DNA]</scope>
</reference>
<comment type="caution">
    <text evidence="1">The sequence shown here is derived from an EMBL/GenBank/DDBJ whole genome shotgun (WGS) entry which is preliminary data.</text>
</comment>
<protein>
    <submittedName>
        <fullName evidence="1">Uncharacterized protein</fullName>
    </submittedName>
</protein>
<dbReference type="Gramene" id="OE9A094535T1">
    <property type="protein sequence ID" value="OE9A094535C1"/>
    <property type="gene ID" value="OE9A094535"/>
</dbReference>
<organism evidence="1 2">
    <name type="scientific">Olea europaea subsp. europaea</name>
    <dbReference type="NCBI Taxonomy" id="158383"/>
    <lineage>
        <taxon>Eukaryota</taxon>
        <taxon>Viridiplantae</taxon>
        <taxon>Streptophyta</taxon>
        <taxon>Embryophyta</taxon>
        <taxon>Tracheophyta</taxon>
        <taxon>Spermatophyta</taxon>
        <taxon>Magnoliopsida</taxon>
        <taxon>eudicotyledons</taxon>
        <taxon>Gunneridae</taxon>
        <taxon>Pentapetalae</taxon>
        <taxon>asterids</taxon>
        <taxon>lamiids</taxon>
        <taxon>Lamiales</taxon>
        <taxon>Oleaceae</taxon>
        <taxon>Oleeae</taxon>
        <taxon>Olea</taxon>
    </lineage>
</organism>
<dbReference type="OrthoDB" id="1714682at2759"/>
<dbReference type="InterPro" id="IPR011990">
    <property type="entry name" value="TPR-like_helical_dom_sf"/>
</dbReference>
<keyword evidence="2" id="KW-1185">Reference proteome</keyword>
<dbReference type="Proteomes" id="UP000594638">
    <property type="component" value="Unassembled WGS sequence"/>
</dbReference>
<dbReference type="PANTHER" id="PTHR46284">
    <property type="entry name" value="PROTEIN KINESIN LIGHT CHAIN-RELATED 3"/>
    <property type="match status" value="1"/>
</dbReference>
<dbReference type="EMBL" id="CACTIH010000194">
    <property type="protein sequence ID" value="CAA2956669.1"/>
    <property type="molecule type" value="Genomic_DNA"/>
</dbReference>
<dbReference type="Gene3D" id="1.25.40.10">
    <property type="entry name" value="Tetratricopeptide repeat domain"/>
    <property type="match status" value="1"/>
</dbReference>
<name>A0A8S0PUQ6_OLEEU</name>
<accession>A0A8S0PUQ6</accession>